<feature type="signal peptide" evidence="1">
    <location>
        <begin position="1"/>
        <end position="21"/>
    </location>
</feature>
<evidence type="ECO:0000256" key="1">
    <source>
        <dbReference type="SAM" id="SignalP"/>
    </source>
</evidence>
<dbReference type="OrthoDB" id="9906481at2"/>
<accession>A0A371RHX9</accession>
<keyword evidence="1" id="KW-0732">Signal</keyword>
<evidence type="ECO:0008006" key="4">
    <source>
        <dbReference type="Google" id="ProtNLM"/>
    </source>
</evidence>
<comment type="caution">
    <text evidence="2">The sequence shown here is derived from an EMBL/GenBank/DDBJ whole genome shotgun (WGS) entry which is preliminary data.</text>
</comment>
<organism evidence="2 3">
    <name type="scientific">Parvularcula marina</name>
    <dbReference type="NCBI Taxonomy" id="2292771"/>
    <lineage>
        <taxon>Bacteria</taxon>
        <taxon>Pseudomonadati</taxon>
        <taxon>Pseudomonadota</taxon>
        <taxon>Alphaproteobacteria</taxon>
        <taxon>Parvularculales</taxon>
        <taxon>Parvularculaceae</taxon>
        <taxon>Parvularcula</taxon>
    </lineage>
</organism>
<dbReference type="AlphaFoldDB" id="A0A371RHX9"/>
<dbReference type="RefSeq" id="WP_116391690.1">
    <property type="nucleotide sequence ID" value="NZ_QUQO01000001.1"/>
</dbReference>
<keyword evidence="3" id="KW-1185">Reference proteome</keyword>
<feature type="chain" id="PRO_5016621327" description="Secreted protein" evidence="1">
    <location>
        <begin position="22"/>
        <end position="242"/>
    </location>
</feature>
<dbReference type="Proteomes" id="UP000264589">
    <property type="component" value="Unassembled WGS sequence"/>
</dbReference>
<dbReference type="InParanoid" id="A0A371RHX9"/>
<name>A0A371RHX9_9PROT</name>
<sequence>MIRSAVSVAALAVSLRSVAFAAEEGAGMRLDDLETALSVTGWDIVHRTEATDGSIVIGARSHQGWPVIHTLSNCDEGACAVWSQATPLESGLVGKAVSYSGTGLDAFGNALFGDRNATGQLTLRAAMIGVPCDAACQMTKIEEFETASRASFDTLSSGEAATLSAGPHTRVPGWTLAETTLSHAAVPMDHRQIAAIVGATDEEAVRMSVRVSVPEAERTRVTTLPAVATSAETISFPPLLPE</sequence>
<protein>
    <recommendedName>
        <fullName evidence="4">Secreted protein</fullName>
    </recommendedName>
</protein>
<evidence type="ECO:0000313" key="2">
    <source>
        <dbReference type="EMBL" id="RFB05059.1"/>
    </source>
</evidence>
<evidence type="ECO:0000313" key="3">
    <source>
        <dbReference type="Proteomes" id="UP000264589"/>
    </source>
</evidence>
<proteinExistence type="predicted"/>
<reference evidence="2 3" key="1">
    <citation type="submission" date="2018-08" db="EMBL/GenBank/DDBJ databases">
        <title>Parvularcula sp. SM1705, isolated from surface water of the South Sea China.</title>
        <authorList>
            <person name="Sun L."/>
        </authorList>
    </citation>
    <scope>NUCLEOTIDE SEQUENCE [LARGE SCALE GENOMIC DNA]</scope>
    <source>
        <strain evidence="2 3">SM1705</strain>
    </source>
</reference>
<dbReference type="EMBL" id="QUQO01000001">
    <property type="protein sequence ID" value="RFB05059.1"/>
    <property type="molecule type" value="Genomic_DNA"/>
</dbReference>
<gene>
    <name evidence="2" type="ORF">DX908_07000</name>
</gene>